<sequence length="97" mass="11780">MLREIKWSTRAIQEWVEILEYWIERNKSNIYSLKLDHLFKASFAIIATSPEIGRPTDFPHVRIKIIRDYIVYYRITPENIEILTVRDSRRDPKKFNL</sequence>
<keyword evidence="3" id="KW-1185">Reference proteome</keyword>
<dbReference type="EMBL" id="CP043450">
    <property type="protein sequence ID" value="QEM13349.1"/>
    <property type="molecule type" value="Genomic_DNA"/>
</dbReference>
<reference evidence="2" key="1">
    <citation type="submission" date="2019-08" db="EMBL/GenBank/DDBJ databases">
        <title>Comparative genome analysis confer to the adaptation heavy metal polluted environment.</title>
        <authorList>
            <person name="Li Y."/>
        </authorList>
    </citation>
    <scope>NUCLEOTIDE SEQUENCE [LARGE SCALE GENOMIC DNA]</scope>
    <source>
        <strain evidence="2">P1</strain>
    </source>
</reference>
<dbReference type="Pfam" id="PF05016">
    <property type="entry name" value="ParE_toxin"/>
    <property type="match status" value="1"/>
</dbReference>
<dbReference type="InterPro" id="IPR007712">
    <property type="entry name" value="RelE/ParE_toxin"/>
</dbReference>
<evidence type="ECO:0000313" key="3">
    <source>
        <dbReference type="Proteomes" id="UP000251402"/>
    </source>
</evidence>
<dbReference type="Gene3D" id="3.30.2310.20">
    <property type="entry name" value="RelE-like"/>
    <property type="match status" value="1"/>
</dbReference>
<evidence type="ECO:0000313" key="2">
    <source>
        <dbReference type="EMBL" id="QEM13349.1"/>
    </source>
</evidence>
<evidence type="ECO:0000256" key="1">
    <source>
        <dbReference type="ARBA" id="ARBA00022649"/>
    </source>
</evidence>
<dbReference type="AlphaFoldDB" id="A0A5C1I5Y8"/>
<dbReference type="InterPro" id="IPR035093">
    <property type="entry name" value="RelE/ParE_toxin_dom_sf"/>
</dbReference>
<dbReference type="Proteomes" id="UP000251402">
    <property type="component" value="Chromosome"/>
</dbReference>
<dbReference type="OrthoDB" id="1098070at2"/>
<accession>A0A5C1I5Y8</accession>
<dbReference type="KEGG" id="mrub:DEO27_026180"/>
<keyword evidence="1" id="KW-1277">Toxin-antitoxin system</keyword>
<protein>
    <submittedName>
        <fullName evidence="2">Type II toxin-antitoxin system RelE/ParE family toxin</fullName>
    </submittedName>
</protein>
<gene>
    <name evidence="2" type="ORF">DEO27_026180</name>
</gene>
<organism evidence="2 3">
    <name type="scientific">Mucilaginibacter rubeus</name>
    <dbReference type="NCBI Taxonomy" id="2027860"/>
    <lineage>
        <taxon>Bacteria</taxon>
        <taxon>Pseudomonadati</taxon>
        <taxon>Bacteroidota</taxon>
        <taxon>Sphingobacteriia</taxon>
        <taxon>Sphingobacteriales</taxon>
        <taxon>Sphingobacteriaceae</taxon>
        <taxon>Mucilaginibacter</taxon>
    </lineage>
</organism>
<proteinExistence type="predicted"/>
<dbReference type="RefSeq" id="WP_112574652.1">
    <property type="nucleotide sequence ID" value="NZ_CP043450.1"/>
</dbReference>
<name>A0A5C1I5Y8_9SPHI</name>